<dbReference type="CDD" id="cd02440">
    <property type="entry name" value="AdoMet_MTases"/>
    <property type="match status" value="1"/>
</dbReference>
<dbReference type="InterPro" id="IPR029063">
    <property type="entry name" value="SAM-dependent_MTases_sf"/>
</dbReference>
<sequence>MIARLLEDRTGQQIAASRAWRLETTLKPLLRDHGMTTLDDLVSGLVTARDAKLSDQVVDALLNQESSFFRDAAVIDLAGDAAQALHAERQRRLRIWSAGCSNGQEPLSLAILCEERGLGEDSVEIVATDVSHGAIARAKTARFSQFEIQRGLSIRRMMTWFEGGGEDWTARRELVRRIQFRQQNLVTDPAPAGGFDMILCRNVLLYLSPELRAATFENFAKALRPGGVLVLGASETVIGQTDRFAPSDRWRGLYTLAARRD</sequence>
<evidence type="ECO:0000259" key="1">
    <source>
        <dbReference type="PROSITE" id="PS50123"/>
    </source>
</evidence>
<dbReference type="Proteomes" id="UP001055580">
    <property type="component" value="Chromosome"/>
</dbReference>
<dbReference type="SMART" id="SM00138">
    <property type="entry name" value="MeTrc"/>
    <property type="match status" value="1"/>
</dbReference>
<dbReference type="Gene3D" id="3.40.50.150">
    <property type="entry name" value="Vaccinia Virus protein VP39"/>
    <property type="match status" value="1"/>
</dbReference>
<accession>A0ABY4TY86</accession>
<feature type="domain" description="CheR-type methyltransferase" evidence="1">
    <location>
        <begin position="1"/>
        <end position="261"/>
    </location>
</feature>
<dbReference type="EMBL" id="CP098401">
    <property type="protein sequence ID" value="URW76959.1"/>
    <property type="molecule type" value="Genomic_DNA"/>
</dbReference>
<dbReference type="InterPro" id="IPR000780">
    <property type="entry name" value="CheR_MeTrfase"/>
</dbReference>
<dbReference type="PANTHER" id="PTHR24422">
    <property type="entry name" value="CHEMOTAXIS PROTEIN METHYLTRANSFERASE"/>
    <property type="match status" value="1"/>
</dbReference>
<reference evidence="2" key="1">
    <citation type="submission" date="2022-05" db="EMBL/GenBank/DDBJ databases">
        <title>Sphingomonas sp. strain RMG20 Genome sequencing and assembly.</title>
        <authorList>
            <person name="Kim I."/>
        </authorList>
    </citation>
    <scope>NUCLEOTIDE SEQUENCE</scope>
    <source>
        <strain evidence="2">RMG20</strain>
    </source>
</reference>
<dbReference type="InterPro" id="IPR022642">
    <property type="entry name" value="CheR_C"/>
</dbReference>
<dbReference type="Pfam" id="PF01739">
    <property type="entry name" value="CheR"/>
    <property type="match status" value="1"/>
</dbReference>
<organism evidence="2 3">
    <name type="scientific">Sphingomonas donggukensis</name>
    <dbReference type="NCBI Taxonomy" id="2949093"/>
    <lineage>
        <taxon>Bacteria</taxon>
        <taxon>Pseudomonadati</taxon>
        <taxon>Pseudomonadota</taxon>
        <taxon>Alphaproteobacteria</taxon>
        <taxon>Sphingomonadales</taxon>
        <taxon>Sphingomonadaceae</taxon>
        <taxon>Sphingomonas</taxon>
    </lineage>
</organism>
<name>A0ABY4TY86_9SPHN</name>
<proteinExistence type="predicted"/>
<dbReference type="InterPro" id="IPR050903">
    <property type="entry name" value="Bact_Chemotaxis_MeTrfase"/>
</dbReference>
<dbReference type="PRINTS" id="PR00996">
    <property type="entry name" value="CHERMTFRASE"/>
</dbReference>
<keyword evidence="3" id="KW-1185">Reference proteome</keyword>
<gene>
    <name evidence="2" type="ORF">M9980_05985</name>
</gene>
<evidence type="ECO:0000313" key="3">
    <source>
        <dbReference type="Proteomes" id="UP001055580"/>
    </source>
</evidence>
<dbReference type="PROSITE" id="PS50123">
    <property type="entry name" value="CHER"/>
    <property type="match status" value="1"/>
</dbReference>
<protein>
    <submittedName>
        <fullName evidence="2">Protein-glutamate O-methyltransferase CheR</fullName>
    </submittedName>
</protein>
<dbReference type="PANTHER" id="PTHR24422:SF21">
    <property type="entry name" value="CHEMOTAXIS PROTEIN METHYLTRANSFERASE 1"/>
    <property type="match status" value="1"/>
</dbReference>
<dbReference type="SUPFAM" id="SSF53335">
    <property type="entry name" value="S-adenosyl-L-methionine-dependent methyltransferases"/>
    <property type="match status" value="1"/>
</dbReference>
<evidence type="ECO:0000313" key="2">
    <source>
        <dbReference type="EMBL" id="URW76959.1"/>
    </source>
</evidence>